<organism evidence="4 5">
    <name type="scientific">Albidovulum aquaemixtae</name>
    <dbReference type="NCBI Taxonomy" id="1542388"/>
    <lineage>
        <taxon>Bacteria</taxon>
        <taxon>Pseudomonadati</taxon>
        <taxon>Pseudomonadota</taxon>
        <taxon>Alphaproteobacteria</taxon>
        <taxon>Rhodobacterales</taxon>
        <taxon>Paracoccaceae</taxon>
        <taxon>Albidovulum</taxon>
    </lineage>
</organism>
<dbReference type="GO" id="GO:0016998">
    <property type="term" value="P:cell wall macromolecule catabolic process"/>
    <property type="evidence" value="ECO:0007669"/>
    <property type="project" value="InterPro"/>
</dbReference>
<dbReference type="SUPFAM" id="SSF51445">
    <property type="entry name" value="(Trans)glycosidases"/>
    <property type="match status" value="1"/>
</dbReference>
<evidence type="ECO:0000256" key="2">
    <source>
        <dbReference type="ARBA" id="ARBA00022801"/>
    </source>
</evidence>
<dbReference type="AlphaFoldDB" id="A0A2R8B2Q5"/>
<dbReference type="InterPro" id="IPR017853">
    <property type="entry name" value="GH"/>
</dbReference>
<name>A0A2R8B2Q5_9RHOB</name>
<comment type="similarity">
    <text evidence="1">Belongs to the glycosyl hydrolase 25 family.</text>
</comment>
<evidence type="ECO:0000256" key="1">
    <source>
        <dbReference type="ARBA" id="ARBA00010646"/>
    </source>
</evidence>
<dbReference type="PROSITE" id="PS51257">
    <property type="entry name" value="PROKAR_LIPOPROTEIN"/>
    <property type="match status" value="1"/>
</dbReference>
<dbReference type="GO" id="GO:0016052">
    <property type="term" value="P:carbohydrate catabolic process"/>
    <property type="evidence" value="ECO:0007669"/>
    <property type="project" value="TreeGrafter"/>
</dbReference>
<keyword evidence="5" id="KW-1185">Reference proteome</keyword>
<reference evidence="4 5" key="1">
    <citation type="submission" date="2018-03" db="EMBL/GenBank/DDBJ databases">
        <authorList>
            <person name="Keele B.F."/>
        </authorList>
    </citation>
    <scope>NUCLEOTIDE SEQUENCE [LARGE SCALE GENOMIC DNA]</scope>
    <source>
        <strain evidence="4 5">CECT 8626</strain>
    </source>
</reference>
<dbReference type="GO" id="GO:0009253">
    <property type="term" value="P:peptidoglycan catabolic process"/>
    <property type="evidence" value="ECO:0007669"/>
    <property type="project" value="InterPro"/>
</dbReference>
<dbReference type="OrthoDB" id="9798192at2"/>
<evidence type="ECO:0000313" key="5">
    <source>
        <dbReference type="Proteomes" id="UP000244924"/>
    </source>
</evidence>
<gene>
    <name evidence="4" type="primary">acm</name>
    <name evidence="4" type="ORF">DEA8626_00428</name>
</gene>
<accession>A0A2R8B2Q5</accession>
<dbReference type="EMBL" id="OMOQ01000001">
    <property type="protein sequence ID" value="SPH16914.1"/>
    <property type="molecule type" value="Genomic_DNA"/>
</dbReference>
<keyword evidence="2 4" id="KW-0378">Hydrolase</keyword>
<dbReference type="InterPro" id="IPR002053">
    <property type="entry name" value="Glyco_hydro_25"/>
</dbReference>
<evidence type="ECO:0000313" key="4">
    <source>
        <dbReference type="EMBL" id="SPH16914.1"/>
    </source>
</evidence>
<keyword evidence="3 4" id="KW-0326">Glycosidase</keyword>
<dbReference type="Pfam" id="PF01183">
    <property type="entry name" value="Glyco_hydro_25"/>
    <property type="match status" value="1"/>
</dbReference>
<dbReference type="InterPro" id="IPR018077">
    <property type="entry name" value="Glyco_hydro_fam25_subgr"/>
</dbReference>
<dbReference type="RefSeq" id="WP_108851405.1">
    <property type="nucleotide sequence ID" value="NZ_OMOQ01000001.1"/>
</dbReference>
<proteinExistence type="inferred from homology"/>
<dbReference type="PANTHER" id="PTHR34135">
    <property type="entry name" value="LYSOZYME"/>
    <property type="match status" value="1"/>
</dbReference>
<dbReference type="EC" id="3.2.1.17" evidence="4"/>
<dbReference type="Gene3D" id="3.20.20.80">
    <property type="entry name" value="Glycosidases"/>
    <property type="match status" value="1"/>
</dbReference>
<evidence type="ECO:0000256" key="3">
    <source>
        <dbReference type="ARBA" id="ARBA00023295"/>
    </source>
</evidence>
<protein>
    <submittedName>
        <fullName evidence="4">Lysozyme M1</fullName>
        <ecNumber evidence="4">3.2.1.17</ecNumber>
    </submittedName>
</protein>
<dbReference type="Proteomes" id="UP000244924">
    <property type="component" value="Unassembled WGS sequence"/>
</dbReference>
<dbReference type="CDD" id="cd06413">
    <property type="entry name" value="GH25_muramidase_1"/>
    <property type="match status" value="1"/>
</dbReference>
<dbReference type="SMART" id="SM00641">
    <property type="entry name" value="Glyco_25"/>
    <property type="match status" value="1"/>
</dbReference>
<dbReference type="PANTHER" id="PTHR34135:SF2">
    <property type="entry name" value="LYSOZYME"/>
    <property type="match status" value="1"/>
</dbReference>
<dbReference type="GO" id="GO:0003796">
    <property type="term" value="F:lysozyme activity"/>
    <property type="evidence" value="ECO:0007669"/>
    <property type="project" value="UniProtKB-EC"/>
</dbReference>
<sequence>MGQIGRILATIALIAVTGCGGGGKVAGIPNRFSDIDPYDWSGITPAHHPVHGIDVSRYQGDIDWRKVRRSGVAFAFIKSTEGGDHADPMFKANWRGAGRAGVPRGAYHFFYLCRPAAEQARWFIANVPRSRGALPPVLDVEWNHQSRTCRLRPDPAHIRAEIRAFQSLVGAHYGQRPIIYTSVDFWRDNELSKLGGEEFWLRSVAGHPRDIYKGQRWSFWQYTGTGIVPGISGKADLNTFAGSEAQWASWLARRRL</sequence>
<dbReference type="PROSITE" id="PS51904">
    <property type="entry name" value="GLYCOSYL_HYDROL_F25_2"/>
    <property type="match status" value="1"/>
</dbReference>